<dbReference type="EMBL" id="BART01010665">
    <property type="protein sequence ID" value="GAG89862.1"/>
    <property type="molecule type" value="Genomic_DNA"/>
</dbReference>
<accession>X1C9B4</accession>
<organism evidence="1">
    <name type="scientific">marine sediment metagenome</name>
    <dbReference type="NCBI Taxonomy" id="412755"/>
    <lineage>
        <taxon>unclassified sequences</taxon>
        <taxon>metagenomes</taxon>
        <taxon>ecological metagenomes</taxon>
    </lineage>
</organism>
<reference evidence="1" key="1">
    <citation type="journal article" date="2014" name="Front. Microbiol.">
        <title>High frequency of phylogenetically diverse reductive dehalogenase-homologous genes in deep subseafloor sedimentary metagenomes.</title>
        <authorList>
            <person name="Kawai M."/>
            <person name="Futagami T."/>
            <person name="Toyoda A."/>
            <person name="Takaki Y."/>
            <person name="Nishi S."/>
            <person name="Hori S."/>
            <person name="Arai W."/>
            <person name="Tsubouchi T."/>
            <person name="Morono Y."/>
            <person name="Uchiyama I."/>
            <person name="Ito T."/>
            <person name="Fujiyama A."/>
            <person name="Inagaki F."/>
            <person name="Takami H."/>
        </authorList>
    </citation>
    <scope>NUCLEOTIDE SEQUENCE</scope>
    <source>
        <strain evidence="1">Expedition CK06-06</strain>
    </source>
</reference>
<name>X1C9B4_9ZZZZ</name>
<gene>
    <name evidence="1" type="ORF">S01H4_23081</name>
</gene>
<sequence length="79" mass="8432">MTEKVVCVGVDVAKNTLEVAASNLNETRQFENDHKGITGAVRCGAVRYIASLKPIKLILEATGNQPGNSPRMIASASIY</sequence>
<comment type="caution">
    <text evidence="1">The sequence shown here is derived from an EMBL/GenBank/DDBJ whole genome shotgun (WGS) entry which is preliminary data.</text>
</comment>
<proteinExistence type="predicted"/>
<protein>
    <submittedName>
        <fullName evidence="1">Uncharacterized protein</fullName>
    </submittedName>
</protein>
<evidence type="ECO:0000313" key="1">
    <source>
        <dbReference type="EMBL" id="GAG89862.1"/>
    </source>
</evidence>
<dbReference type="AlphaFoldDB" id="X1C9B4"/>